<comment type="subcellular location">
    <subcellularLocation>
        <location evidence="1">Endomembrane system</location>
        <topology evidence="1">Multi-pass membrane protein</topology>
    </subcellularLocation>
</comment>
<dbReference type="KEGG" id="bpu:BPUM_0398"/>
<keyword evidence="3" id="KW-0472">Membrane</keyword>
<dbReference type="InterPro" id="IPR000620">
    <property type="entry name" value="EamA_dom"/>
</dbReference>
<protein>
    <recommendedName>
        <fullName evidence="4">EamA domain-containing protein</fullName>
    </recommendedName>
</protein>
<organism evidence="5 6">
    <name type="scientific">Bacillus pumilus (strain SAFR-032)</name>
    <dbReference type="NCBI Taxonomy" id="315750"/>
    <lineage>
        <taxon>Bacteria</taxon>
        <taxon>Bacillati</taxon>
        <taxon>Bacillota</taxon>
        <taxon>Bacilli</taxon>
        <taxon>Bacillales</taxon>
        <taxon>Bacillaceae</taxon>
        <taxon>Bacillus</taxon>
    </lineage>
</organism>
<evidence type="ECO:0000313" key="5">
    <source>
        <dbReference type="EMBL" id="ABV61093.2"/>
    </source>
</evidence>
<name>A8FA26_BACP2</name>
<keyword evidence="6" id="KW-1185">Reference proteome</keyword>
<sequence>MSYNSREKGCSVKTSVYIYGVPIITMVISMIVLHERLTLMSALGTVLTLGGLVLSDKKSARRKKENPSMLFQDKQAL</sequence>
<evidence type="ECO:0000256" key="3">
    <source>
        <dbReference type="SAM" id="Phobius"/>
    </source>
</evidence>
<feature type="transmembrane region" description="Helical" evidence="3">
    <location>
        <begin position="39"/>
        <end position="55"/>
    </location>
</feature>
<proteinExistence type="inferred from homology"/>
<dbReference type="AlphaFoldDB" id="A8FA26"/>
<gene>
    <name evidence="5" type="ordered locus">BPUM_0398</name>
</gene>
<comment type="similarity">
    <text evidence="2">Belongs to the EamA transporter family.</text>
</comment>
<dbReference type="STRING" id="315750.BPUM_0398"/>
<dbReference type="GO" id="GO:0016020">
    <property type="term" value="C:membrane"/>
    <property type="evidence" value="ECO:0007669"/>
    <property type="project" value="InterPro"/>
</dbReference>
<evidence type="ECO:0000313" key="6">
    <source>
        <dbReference type="Proteomes" id="UP000001355"/>
    </source>
</evidence>
<evidence type="ECO:0000259" key="4">
    <source>
        <dbReference type="Pfam" id="PF00892"/>
    </source>
</evidence>
<evidence type="ECO:0000256" key="2">
    <source>
        <dbReference type="ARBA" id="ARBA00007362"/>
    </source>
</evidence>
<evidence type="ECO:0000256" key="1">
    <source>
        <dbReference type="ARBA" id="ARBA00004127"/>
    </source>
</evidence>
<keyword evidence="3" id="KW-1133">Transmembrane helix</keyword>
<reference evidence="5 6" key="2">
    <citation type="journal article" date="2013" name="Extremophiles">
        <title>An ICEBs1-like element may be associated with the extreme radiation and desiccation resistance of Bacillus pumilus SAFR-032 spores.</title>
        <authorList>
            <person name="Tirumalai M.R."/>
            <person name="Fox G.E."/>
        </authorList>
    </citation>
    <scope>NUCLEOTIDE SEQUENCE [LARGE SCALE GENOMIC DNA]</scope>
    <source>
        <strain evidence="5 6">SAFR-032</strain>
    </source>
</reference>
<dbReference type="Proteomes" id="UP000001355">
    <property type="component" value="Chromosome"/>
</dbReference>
<accession>A8FA26</accession>
<dbReference type="Pfam" id="PF00892">
    <property type="entry name" value="EamA"/>
    <property type="match status" value="1"/>
</dbReference>
<keyword evidence="3" id="KW-0812">Transmembrane</keyword>
<reference evidence="5 6" key="1">
    <citation type="journal article" date="2007" name="PLoS ONE">
        <title>Paradoxical DNA repair and peroxide resistance gene conservation in Bacillus pumilus SAFR-032.</title>
        <authorList>
            <person name="Gioia J."/>
            <person name="Yerrapragada S."/>
            <person name="Qin X."/>
            <person name="Jiang H."/>
            <person name="Igboeli O.C."/>
            <person name="Muzny D."/>
            <person name="Dugan-Rocha S."/>
            <person name="Ding Y."/>
            <person name="Hawes A."/>
            <person name="Liu W."/>
            <person name="Perez L."/>
            <person name="Kovar C."/>
            <person name="Dinh H."/>
            <person name="Lee S."/>
            <person name="Nazareth L."/>
            <person name="Blyth P."/>
            <person name="Holder M."/>
            <person name="Buhay C."/>
            <person name="Tirumalai M.R."/>
            <person name="Liu Y."/>
            <person name="Dasgupta I."/>
            <person name="Bokhetache L."/>
            <person name="Fujita M."/>
            <person name="Karouia F."/>
            <person name="Eswara Moorthy P."/>
            <person name="Siefert J."/>
            <person name="Uzman A."/>
            <person name="Buzumbo P."/>
            <person name="Verma A."/>
            <person name="Zwiya H."/>
            <person name="McWilliams B.D."/>
            <person name="Olowu A."/>
            <person name="Clinkenbeard K.D."/>
            <person name="Newcombe D."/>
            <person name="Golebiewski L."/>
            <person name="Petrosino J.F."/>
            <person name="Nicholson W.L."/>
            <person name="Fox G.E."/>
            <person name="Venkateswaran K."/>
            <person name="Highlander S.K."/>
            <person name="Weinstock G.M."/>
        </authorList>
    </citation>
    <scope>NUCLEOTIDE SEQUENCE [LARGE SCALE GENOMIC DNA]</scope>
    <source>
        <strain evidence="5 6">SAFR-032</strain>
    </source>
</reference>
<feature type="domain" description="EamA" evidence="4">
    <location>
        <begin position="11"/>
        <end position="54"/>
    </location>
</feature>
<dbReference type="InterPro" id="IPR037185">
    <property type="entry name" value="EmrE-like"/>
</dbReference>
<reference evidence="5 6" key="3">
    <citation type="journal article" date="2013" name="PLoS ONE">
        <title>Candidate genes that may be responsible for the unusual resistances exhibited by Bacillus pumilus SAFR-032 spores.</title>
        <authorList>
            <person name="Tirumalai M.R."/>
            <person name="Rastogi R."/>
            <person name="Zamani N."/>
            <person name="O'Bryant Williams E."/>
            <person name="Allen S."/>
            <person name="Diouf F."/>
            <person name="Kwende S."/>
            <person name="Weinstock G.M."/>
            <person name="Venkateswaran K.J."/>
            <person name="Fox G.E."/>
        </authorList>
    </citation>
    <scope>NUCLEOTIDE SEQUENCE [LARGE SCALE GENOMIC DNA]</scope>
    <source>
        <strain evidence="5 6">SAFR-032</strain>
    </source>
</reference>
<dbReference type="EMBL" id="CP000813">
    <property type="protein sequence ID" value="ABV61093.2"/>
    <property type="molecule type" value="Genomic_DNA"/>
</dbReference>
<dbReference type="SUPFAM" id="SSF103481">
    <property type="entry name" value="Multidrug resistance efflux transporter EmrE"/>
    <property type="match status" value="1"/>
</dbReference>
<feature type="transmembrane region" description="Helical" evidence="3">
    <location>
        <begin position="16"/>
        <end position="33"/>
    </location>
</feature>